<evidence type="ECO:0000313" key="2">
    <source>
        <dbReference type="EMBL" id="ETW82358.1"/>
    </source>
</evidence>
<dbReference type="RefSeq" id="XP_009549702.1">
    <property type="nucleotide sequence ID" value="XM_009551407.1"/>
</dbReference>
<dbReference type="PANTHER" id="PTHR18898">
    <property type="entry name" value="NUCLEOPROTEIN TPR-RELATED"/>
    <property type="match status" value="1"/>
</dbReference>
<dbReference type="eggNOG" id="KOG4674">
    <property type="taxonomic scope" value="Eukaryota"/>
</dbReference>
<reference evidence="1 3" key="1">
    <citation type="journal article" date="2012" name="New Phytol.">
        <title>Insight into trade-off between wood decay and parasitism from the genome of a fungal forest pathogen.</title>
        <authorList>
            <person name="Olson A."/>
            <person name="Aerts A."/>
            <person name="Asiegbu F."/>
            <person name="Belbahri L."/>
            <person name="Bouzid O."/>
            <person name="Broberg A."/>
            <person name="Canback B."/>
            <person name="Coutinho P.M."/>
            <person name="Cullen D."/>
            <person name="Dalman K."/>
            <person name="Deflorio G."/>
            <person name="van Diepen L.T."/>
            <person name="Dunand C."/>
            <person name="Duplessis S."/>
            <person name="Durling M."/>
            <person name="Gonthier P."/>
            <person name="Grimwood J."/>
            <person name="Fossdal C.G."/>
            <person name="Hansson D."/>
            <person name="Henrissat B."/>
            <person name="Hietala A."/>
            <person name="Himmelstrand K."/>
            <person name="Hoffmeister D."/>
            <person name="Hogberg N."/>
            <person name="James T.Y."/>
            <person name="Karlsson M."/>
            <person name="Kohler A."/>
            <person name="Kues U."/>
            <person name="Lee Y.H."/>
            <person name="Lin Y.C."/>
            <person name="Lind M."/>
            <person name="Lindquist E."/>
            <person name="Lombard V."/>
            <person name="Lucas S."/>
            <person name="Lunden K."/>
            <person name="Morin E."/>
            <person name="Murat C."/>
            <person name="Park J."/>
            <person name="Raffaello T."/>
            <person name="Rouze P."/>
            <person name="Salamov A."/>
            <person name="Schmutz J."/>
            <person name="Solheim H."/>
            <person name="Stahlberg J."/>
            <person name="Velez H."/>
            <person name="de Vries R.P."/>
            <person name="Wiebenga A."/>
            <person name="Woodward S."/>
            <person name="Yakovlev I."/>
            <person name="Garbelotto M."/>
            <person name="Martin F."/>
            <person name="Grigoriev I.V."/>
            <person name="Stenlid J."/>
        </authorList>
    </citation>
    <scope>NUCLEOTIDE SEQUENCE [LARGE SCALE GENOMIC DNA]</scope>
    <source>
        <strain evidence="1 3">TC 32-1</strain>
    </source>
</reference>
<dbReference type="STRING" id="747525.W4JW14"/>
<evidence type="ECO:0000313" key="1">
    <source>
        <dbReference type="EMBL" id="ETW77664.1"/>
    </source>
</evidence>
<sequence length="177" mass="19896">MSKPHLEECVAELSRQLQGNEEKLAMYERCGPASALANDDAQPEVSGTDHLSKEQHLEAEVVELRAALKVAELDLANARGHGQQFQDISQANEVVLASLNATYDNYKSSTESQLVKHKSDYIALSENLHIVQQELTASREAMAETKRTFDKEWESWANDKRTLEDTLVELTMSEKHI</sequence>
<keyword evidence="3" id="KW-1185">Reference proteome</keyword>
<dbReference type="PANTHER" id="PTHR18898:SF2">
    <property type="entry name" value="NUCLEOPROTEIN TPR"/>
    <property type="match status" value="1"/>
</dbReference>
<gene>
    <name evidence="1" type="ORF">HETIRDRAFT_222717</name>
    <name evidence="2" type="ORF">HETIRDRAFT_232641</name>
</gene>
<dbReference type="Proteomes" id="UP000030671">
    <property type="component" value="Unassembled WGS sequence"/>
</dbReference>
<protein>
    <submittedName>
        <fullName evidence="1">Uncharacterized protein</fullName>
    </submittedName>
</protein>
<proteinExistence type="predicted"/>
<organism evidence="1 3">
    <name type="scientific">Heterobasidion irregulare (strain TC 32-1)</name>
    <dbReference type="NCBI Taxonomy" id="747525"/>
    <lineage>
        <taxon>Eukaryota</taxon>
        <taxon>Fungi</taxon>
        <taxon>Dikarya</taxon>
        <taxon>Basidiomycota</taxon>
        <taxon>Agaricomycotina</taxon>
        <taxon>Agaricomycetes</taxon>
        <taxon>Russulales</taxon>
        <taxon>Bondarzewiaceae</taxon>
        <taxon>Heterobasidion</taxon>
        <taxon>Heterobasidion annosum species complex</taxon>
    </lineage>
</organism>
<dbReference type="EMBL" id="KI925457">
    <property type="protein sequence ID" value="ETW82358.1"/>
    <property type="molecule type" value="Genomic_DNA"/>
</dbReference>
<dbReference type="GO" id="GO:0005643">
    <property type="term" value="C:nuclear pore"/>
    <property type="evidence" value="ECO:0007669"/>
    <property type="project" value="TreeGrafter"/>
</dbReference>
<accession>W4JW14</accession>
<dbReference type="HOGENOM" id="CLU_1777700_0_0_1"/>
<dbReference type="EMBL" id="KI925462">
    <property type="protein sequence ID" value="ETW77664.1"/>
    <property type="molecule type" value="Genomic_DNA"/>
</dbReference>
<dbReference type="AlphaFoldDB" id="W4JW14"/>
<name>W4JW14_HETIT</name>
<feature type="non-terminal residue" evidence="1">
    <location>
        <position position="177"/>
    </location>
</feature>
<dbReference type="OrthoDB" id="2688898at2759"/>
<dbReference type="KEGG" id="hir:HETIRDRAFT_222717"/>
<dbReference type="GeneID" id="20668719"/>
<dbReference type="GO" id="GO:0017056">
    <property type="term" value="F:structural constituent of nuclear pore"/>
    <property type="evidence" value="ECO:0007669"/>
    <property type="project" value="TreeGrafter"/>
</dbReference>
<evidence type="ECO:0000313" key="3">
    <source>
        <dbReference type="Proteomes" id="UP000030671"/>
    </source>
</evidence>
<dbReference type="GeneID" id="20668666"/>
<dbReference type="KEGG" id="hir:HETIRDRAFT_232641"/>
<dbReference type="GO" id="GO:0006406">
    <property type="term" value="P:mRNA export from nucleus"/>
    <property type="evidence" value="ECO:0007669"/>
    <property type="project" value="TreeGrafter"/>
</dbReference>
<dbReference type="RefSeq" id="XP_009544724.1">
    <property type="nucleotide sequence ID" value="XM_009546429.1"/>
</dbReference>